<evidence type="ECO:0000256" key="4">
    <source>
        <dbReference type="ARBA" id="ARBA00022598"/>
    </source>
</evidence>
<dbReference type="Pfam" id="PF02875">
    <property type="entry name" value="Mur_ligase_C"/>
    <property type="match status" value="1"/>
</dbReference>
<dbReference type="GO" id="GO:0005737">
    <property type="term" value="C:cytoplasm"/>
    <property type="evidence" value="ECO:0007669"/>
    <property type="project" value="UniProtKB-SubCell"/>
</dbReference>
<keyword evidence="5 12" id="KW-0132">Cell division</keyword>
<evidence type="ECO:0000259" key="14">
    <source>
        <dbReference type="Pfam" id="PF01225"/>
    </source>
</evidence>
<evidence type="ECO:0000256" key="10">
    <source>
        <dbReference type="ARBA" id="ARBA00023306"/>
    </source>
</evidence>
<evidence type="ECO:0000256" key="13">
    <source>
        <dbReference type="RuleBase" id="RU004135"/>
    </source>
</evidence>
<dbReference type="GO" id="GO:0004326">
    <property type="term" value="F:tetrahydrofolylpolyglutamate synthase activity"/>
    <property type="evidence" value="ECO:0007669"/>
    <property type="project" value="InterPro"/>
</dbReference>
<evidence type="ECO:0000259" key="15">
    <source>
        <dbReference type="Pfam" id="PF02875"/>
    </source>
</evidence>
<feature type="domain" description="Mur ligase N-terminal catalytic" evidence="14">
    <location>
        <begin position="24"/>
        <end position="97"/>
    </location>
</feature>
<keyword evidence="8 12" id="KW-0133">Cell shape</keyword>
<feature type="binding site" evidence="12">
    <location>
        <position position="180"/>
    </location>
    <ligand>
        <name>UDP-N-acetyl-alpha-D-muramoyl-L-alanyl-D-glutamate</name>
        <dbReference type="ChEBI" id="CHEBI:83900"/>
    </ligand>
</feature>
<dbReference type="Gene3D" id="3.40.1190.10">
    <property type="entry name" value="Mur-like, catalytic domain"/>
    <property type="match status" value="1"/>
</dbReference>
<feature type="modified residue" description="N6-carboxylysine" evidence="12">
    <location>
        <position position="220"/>
    </location>
</feature>
<name>A0A938XU41_9FIRM</name>
<dbReference type="InterPro" id="IPR004101">
    <property type="entry name" value="Mur_ligase_C"/>
</dbReference>
<dbReference type="Gene3D" id="3.90.190.20">
    <property type="entry name" value="Mur ligase, C-terminal domain"/>
    <property type="match status" value="1"/>
</dbReference>
<dbReference type="Pfam" id="PF08245">
    <property type="entry name" value="Mur_ligase_M"/>
    <property type="match status" value="1"/>
</dbReference>
<evidence type="ECO:0000256" key="6">
    <source>
        <dbReference type="ARBA" id="ARBA00022741"/>
    </source>
</evidence>
<comment type="catalytic activity">
    <reaction evidence="12">
        <text>UDP-N-acetyl-alpha-D-muramoyl-L-alanyl-D-glutamate + meso-2,6-diaminopimelate + ATP = UDP-N-acetyl-alpha-D-muramoyl-L-alanyl-gamma-D-glutamyl-meso-2,6-diaminopimelate + ADP + phosphate + H(+)</text>
        <dbReference type="Rhea" id="RHEA:23676"/>
        <dbReference type="ChEBI" id="CHEBI:15378"/>
        <dbReference type="ChEBI" id="CHEBI:30616"/>
        <dbReference type="ChEBI" id="CHEBI:43474"/>
        <dbReference type="ChEBI" id="CHEBI:57791"/>
        <dbReference type="ChEBI" id="CHEBI:83900"/>
        <dbReference type="ChEBI" id="CHEBI:83905"/>
        <dbReference type="ChEBI" id="CHEBI:456216"/>
        <dbReference type="EC" id="6.3.2.13"/>
    </reaction>
</comment>
<evidence type="ECO:0000256" key="12">
    <source>
        <dbReference type="HAMAP-Rule" id="MF_00208"/>
    </source>
</evidence>
<keyword evidence="3 12" id="KW-0963">Cytoplasm</keyword>
<evidence type="ECO:0000256" key="11">
    <source>
        <dbReference type="ARBA" id="ARBA00023316"/>
    </source>
</evidence>
<keyword evidence="7 12" id="KW-0067">ATP-binding</keyword>
<comment type="function">
    <text evidence="12">Catalyzes the addition of meso-diaminopimelic acid to the nucleotide precursor UDP-N-acetylmuramoyl-L-alanyl-D-glutamate (UMAG) in the biosynthesis of bacterial cell-wall peptidoglycan.</text>
</comment>
<feature type="domain" description="Mur ligase C-terminal" evidence="15">
    <location>
        <begin position="329"/>
        <end position="460"/>
    </location>
</feature>
<evidence type="ECO:0000256" key="1">
    <source>
        <dbReference type="ARBA" id="ARBA00004752"/>
    </source>
</evidence>
<reference evidence="17" key="1">
    <citation type="submission" date="2021-01" db="EMBL/GenBank/DDBJ databases">
        <title>Genomic Encyclopedia of Type Strains, Phase IV (KMG-IV): sequencing the most valuable type-strain genomes for metagenomic binning, comparative biology and taxonomic classification.</title>
        <authorList>
            <person name="Goeker M."/>
        </authorList>
    </citation>
    <scope>NUCLEOTIDE SEQUENCE</scope>
    <source>
        <strain evidence="17">DSM 23230</strain>
    </source>
</reference>
<dbReference type="Gene3D" id="3.40.1390.10">
    <property type="entry name" value="MurE/MurF, N-terminal domain"/>
    <property type="match status" value="1"/>
</dbReference>
<comment type="similarity">
    <text evidence="2 12">Belongs to the MurCDEF family. MurE subfamily.</text>
</comment>
<feature type="binding site" evidence="12">
    <location>
        <position position="462"/>
    </location>
    <ligand>
        <name>meso-2,6-diaminopimelate</name>
        <dbReference type="ChEBI" id="CHEBI:57791"/>
    </ligand>
</feature>
<feature type="binding site" evidence="12">
    <location>
        <begin position="111"/>
        <end position="117"/>
    </location>
    <ligand>
        <name>ATP</name>
        <dbReference type="ChEBI" id="CHEBI:30616"/>
    </ligand>
</feature>
<sequence length="489" mass="53595">MLIKLQELIAELEINNTSGDLTTKITGIAYDSREVEKGFLFVAISGFETDGHKYIADAIANGAQAVIVEKEVEDVDIPMIKVNDSRAALAKVSAKFYDYPAEELTVVGVTGTNGKTTTTYLIEGVLNNLGLETGLVGTIKNKVGHKEESSSRTTPESLDLQRMFAEMLEDGVTHVVMEASSHALALDRVLEIDFDRKVFTNLSRDHLDFHENFEQYLAAKLKLFKSNDKPSIINIDDSRADKICSEIEGEVISYGIEGESDFSADNIAVTAQGVKYDLLTADDRLEIKLNLTGQFNVYNSLAAIATVASLDFSLADIKAGIEKISGVPGRFELVQEGQDYGVIVDYAHTPDGMENVLKTAHECSDRDVIVVFGCGGDRDRKKRSMMGQLGVNEADFAVVTSDNPRSENPVDIIAEIETGIKDLERDASEEYIVIEDRGAAIEAAVNRALSGDVVLIIGKGHETYQDFGDRVIDFDDREQARNAIKNSSW</sequence>
<feature type="binding site" evidence="12">
    <location>
        <position position="458"/>
    </location>
    <ligand>
        <name>meso-2,6-diaminopimelate</name>
        <dbReference type="ChEBI" id="CHEBI:57791"/>
    </ligand>
</feature>
<keyword evidence="18" id="KW-1185">Reference proteome</keyword>
<dbReference type="GO" id="GO:0000287">
    <property type="term" value="F:magnesium ion binding"/>
    <property type="evidence" value="ECO:0007669"/>
    <property type="project" value="UniProtKB-UniRule"/>
</dbReference>
<dbReference type="Pfam" id="PF01225">
    <property type="entry name" value="Mur_ligase"/>
    <property type="match status" value="1"/>
</dbReference>
<dbReference type="InterPro" id="IPR035911">
    <property type="entry name" value="MurE/MurF_N"/>
</dbReference>
<dbReference type="InterPro" id="IPR036565">
    <property type="entry name" value="Mur-like_cat_sf"/>
</dbReference>
<keyword evidence="12" id="KW-0460">Magnesium</keyword>
<dbReference type="GO" id="GO:0071555">
    <property type="term" value="P:cell wall organization"/>
    <property type="evidence" value="ECO:0007669"/>
    <property type="project" value="UniProtKB-KW"/>
</dbReference>
<dbReference type="GO" id="GO:0008360">
    <property type="term" value="P:regulation of cell shape"/>
    <property type="evidence" value="ECO:0007669"/>
    <property type="project" value="UniProtKB-KW"/>
</dbReference>
<keyword evidence="11 12" id="KW-0961">Cell wall biogenesis/degradation</keyword>
<proteinExistence type="inferred from homology"/>
<dbReference type="SUPFAM" id="SSF53244">
    <property type="entry name" value="MurD-like peptide ligases, peptide-binding domain"/>
    <property type="match status" value="1"/>
</dbReference>
<dbReference type="HAMAP" id="MF_00208">
    <property type="entry name" value="MurE"/>
    <property type="match status" value="1"/>
</dbReference>
<dbReference type="AlphaFoldDB" id="A0A938XU41"/>
<dbReference type="PANTHER" id="PTHR23135">
    <property type="entry name" value="MUR LIGASE FAMILY MEMBER"/>
    <property type="match status" value="1"/>
</dbReference>
<dbReference type="PROSITE" id="PS01011">
    <property type="entry name" value="FOLYLPOLYGLU_SYNT_1"/>
    <property type="match status" value="1"/>
</dbReference>
<dbReference type="GO" id="GO:0009252">
    <property type="term" value="P:peptidoglycan biosynthetic process"/>
    <property type="evidence" value="ECO:0007669"/>
    <property type="project" value="UniProtKB-UniRule"/>
</dbReference>
<evidence type="ECO:0000259" key="16">
    <source>
        <dbReference type="Pfam" id="PF08245"/>
    </source>
</evidence>
<feature type="domain" description="Mur ligase central" evidence="16">
    <location>
        <begin position="109"/>
        <end position="306"/>
    </location>
</feature>
<evidence type="ECO:0000313" key="17">
    <source>
        <dbReference type="EMBL" id="MBM7557939.1"/>
    </source>
</evidence>
<comment type="subcellular location">
    <subcellularLocation>
        <location evidence="12 13">Cytoplasm</location>
    </subcellularLocation>
</comment>
<dbReference type="EMBL" id="JAFBDQ010000020">
    <property type="protein sequence ID" value="MBM7557939.1"/>
    <property type="molecule type" value="Genomic_DNA"/>
</dbReference>
<comment type="cofactor">
    <cofactor evidence="12">
        <name>Mg(2+)</name>
        <dbReference type="ChEBI" id="CHEBI:18420"/>
    </cofactor>
</comment>
<organism evidence="17 18">
    <name type="scientific">Halanaerobacter jeridensis</name>
    <dbReference type="NCBI Taxonomy" id="706427"/>
    <lineage>
        <taxon>Bacteria</taxon>
        <taxon>Bacillati</taxon>
        <taxon>Bacillota</taxon>
        <taxon>Clostridia</taxon>
        <taxon>Halanaerobiales</taxon>
        <taxon>Halobacteroidaceae</taxon>
        <taxon>Halanaerobacter</taxon>
    </lineage>
</organism>
<evidence type="ECO:0000256" key="7">
    <source>
        <dbReference type="ARBA" id="ARBA00022840"/>
    </source>
</evidence>
<keyword evidence="6 12" id="KW-0547">Nucleotide-binding</keyword>
<dbReference type="RefSeq" id="WP_204702852.1">
    <property type="nucleotide sequence ID" value="NZ_JAFBDQ010000020.1"/>
</dbReference>
<keyword evidence="4 12" id="KW-0436">Ligase</keyword>
<dbReference type="InterPro" id="IPR013221">
    <property type="entry name" value="Mur_ligase_cen"/>
</dbReference>
<dbReference type="SUPFAM" id="SSF63418">
    <property type="entry name" value="MurE/MurF N-terminal domain"/>
    <property type="match status" value="1"/>
</dbReference>
<evidence type="ECO:0000256" key="8">
    <source>
        <dbReference type="ARBA" id="ARBA00022960"/>
    </source>
</evidence>
<feature type="binding site" evidence="12">
    <location>
        <position position="188"/>
    </location>
    <ligand>
        <name>UDP-N-acetyl-alpha-D-muramoyl-L-alanyl-D-glutamate</name>
        <dbReference type="ChEBI" id="CHEBI:83900"/>
    </ligand>
</feature>
<dbReference type="Proteomes" id="UP000774000">
    <property type="component" value="Unassembled WGS sequence"/>
</dbReference>
<accession>A0A938XU41</accession>
<feature type="short sequence motif" description="Meso-diaminopimelate recognition motif" evidence="12">
    <location>
        <begin position="402"/>
        <end position="405"/>
    </location>
</feature>
<feature type="binding site" evidence="12">
    <location>
        <begin position="402"/>
        <end position="405"/>
    </location>
    <ligand>
        <name>meso-2,6-diaminopimelate</name>
        <dbReference type="ChEBI" id="CHEBI:57791"/>
    </ligand>
</feature>
<evidence type="ECO:0000256" key="9">
    <source>
        <dbReference type="ARBA" id="ARBA00022984"/>
    </source>
</evidence>
<feature type="binding site" evidence="12">
    <location>
        <position position="378"/>
    </location>
    <ligand>
        <name>meso-2,6-diaminopimelate</name>
        <dbReference type="ChEBI" id="CHEBI:57791"/>
    </ligand>
</feature>
<protein>
    <recommendedName>
        <fullName evidence="12">UDP-N-acetylmuramoyl-L-alanyl-D-glutamate--2,6-diaminopimelate ligase</fullName>
        <ecNumber evidence="12">6.3.2.13</ecNumber>
    </recommendedName>
    <alternativeName>
        <fullName evidence="12">Meso-A2pm-adding enzyme</fullName>
    </alternativeName>
    <alternativeName>
        <fullName evidence="12">Meso-diaminopimelate-adding enzyme</fullName>
    </alternativeName>
    <alternativeName>
        <fullName evidence="12">UDP-MurNAc-L-Ala-D-Glu:meso-diaminopimelate ligase</fullName>
    </alternativeName>
    <alternativeName>
        <fullName evidence="12">UDP-MurNAc-tripeptide synthetase</fullName>
    </alternativeName>
    <alternativeName>
        <fullName evidence="12">UDP-N-acetylmuramyl-tripeptide synthetase</fullName>
    </alternativeName>
</protein>
<dbReference type="NCBIfam" id="TIGR01085">
    <property type="entry name" value="murE"/>
    <property type="match status" value="1"/>
</dbReference>
<dbReference type="InterPro" id="IPR018109">
    <property type="entry name" value="Folylpolyglutamate_synth_CS"/>
</dbReference>
<dbReference type="GO" id="GO:0008765">
    <property type="term" value="F:UDP-N-acetylmuramoylalanyl-D-glutamate-2,6-diaminopimelate ligase activity"/>
    <property type="evidence" value="ECO:0007669"/>
    <property type="project" value="UniProtKB-UniRule"/>
</dbReference>
<evidence type="ECO:0000256" key="5">
    <source>
        <dbReference type="ARBA" id="ARBA00022618"/>
    </source>
</evidence>
<evidence type="ECO:0000256" key="2">
    <source>
        <dbReference type="ARBA" id="ARBA00005898"/>
    </source>
</evidence>
<gene>
    <name evidence="12" type="primary">murE</name>
    <name evidence="17" type="ORF">JOC47_002807</name>
</gene>
<evidence type="ECO:0000313" key="18">
    <source>
        <dbReference type="Proteomes" id="UP000774000"/>
    </source>
</evidence>
<dbReference type="NCBIfam" id="NF001124">
    <property type="entry name" value="PRK00139.1-2"/>
    <property type="match status" value="1"/>
</dbReference>
<dbReference type="GO" id="GO:0005524">
    <property type="term" value="F:ATP binding"/>
    <property type="evidence" value="ECO:0007669"/>
    <property type="project" value="UniProtKB-UniRule"/>
</dbReference>
<dbReference type="InterPro" id="IPR000713">
    <property type="entry name" value="Mur_ligase_N"/>
</dbReference>
<dbReference type="SUPFAM" id="SSF53623">
    <property type="entry name" value="MurD-like peptide ligases, catalytic domain"/>
    <property type="match status" value="1"/>
</dbReference>
<dbReference type="PANTHER" id="PTHR23135:SF4">
    <property type="entry name" value="UDP-N-ACETYLMURAMOYL-L-ALANYL-D-GLUTAMATE--2,6-DIAMINOPIMELATE LIGASE MURE HOMOLOG, CHLOROPLASTIC"/>
    <property type="match status" value="1"/>
</dbReference>
<dbReference type="EC" id="6.3.2.13" evidence="12"/>
<comment type="PTM">
    <text evidence="12">Carboxylation is probably crucial for Mg(2+) binding and, consequently, for the gamma-phosphate positioning of ATP.</text>
</comment>
<keyword evidence="9 12" id="KW-0573">Peptidoglycan synthesis</keyword>
<dbReference type="NCBIfam" id="NF001126">
    <property type="entry name" value="PRK00139.1-4"/>
    <property type="match status" value="1"/>
</dbReference>
<dbReference type="InterPro" id="IPR005761">
    <property type="entry name" value="UDP-N-AcMur-Glu-dNH2Pim_ligase"/>
</dbReference>
<evidence type="ECO:0000256" key="3">
    <source>
        <dbReference type="ARBA" id="ARBA00022490"/>
    </source>
</evidence>
<keyword evidence="10 12" id="KW-0131">Cell cycle</keyword>
<comment type="caution">
    <text evidence="12">Lacks conserved residue(s) required for the propagation of feature annotation.</text>
</comment>
<dbReference type="GO" id="GO:0051301">
    <property type="term" value="P:cell division"/>
    <property type="evidence" value="ECO:0007669"/>
    <property type="project" value="UniProtKB-KW"/>
</dbReference>
<feature type="binding site" evidence="12">
    <location>
        <begin position="153"/>
        <end position="154"/>
    </location>
    <ligand>
        <name>UDP-N-acetyl-alpha-D-muramoyl-L-alanyl-D-glutamate</name>
        <dbReference type="ChEBI" id="CHEBI:83900"/>
    </ligand>
</feature>
<dbReference type="InterPro" id="IPR036615">
    <property type="entry name" value="Mur_ligase_C_dom_sf"/>
</dbReference>
<comment type="caution">
    <text evidence="17">The sequence shown here is derived from an EMBL/GenBank/DDBJ whole genome shotgun (WGS) entry which is preliminary data.</text>
</comment>
<feature type="binding site" evidence="12">
    <location>
        <position position="32"/>
    </location>
    <ligand>
        <name>UDP-N-acetyl-alpha-D-muramoyl-L-alanyl-D-glutamate</name>
        <dbReference type="ChEBI" id="CHEBI:83900"/>
    </ligand>
</feature>
<comment type="pathway">
    <text evidence="1 12 13">Cell wall biogenesis; peptidoglycan biosynthesis.</text>
</comment>